<accession>A0A392RV36</accession>
<name>A0A392RV36_9FABA</name>
<comment type="caution">
    <text evidence="1">The sequence shown here is derived from an EMBL/GenBank/DDBJ whole genome shotgun (WGS) entry which is preliminary data.</text>
</comment>
<protein>
    <submittedName>
        <fullName evidence="1">Uncharacterized protein</fullName>
    </submittedName>
</protein>
<evidence type="ECO:0000313" key="2">
    <source>
        <dbReference type="Proteomes" id="UP000265520"/>
    </source>
</evidence>
<sequence>FYALQRQHSSEANLQILTYQNMNS</sequence>
<proteinExistence type="predicted"/>
<organism evidence="1 2">
    <name type="scientific">Trifolium medium</name>
    <dbReference type="NCBI Taxonomy" id="97028"/>
    <lineage>
        <taxon>Eukaryota</taxon>
        <taxon>Viridiplantae</taxon>
        <taxon>Streptophyta</taxon>
        <taxon>Embryophyta</taxon>
        <taxon>Tracheophyta</taxon>
        <taxon>Spermatophyta</taxon>
        <taxon>Magnoliopsida</taxon>
        <taxon>eudicotyledons</taxon>
        <taxon>Gunneridae</taxon>
        <taxon>Pentapetalae</taxon>
        <taxon>rosids</taxon>
        <taxon>fabids</taxon>
        <taxon>Fabales</taxon>
        <taxon>Fabaceae</taxon>
        <taxon>Papilionoideae</taxon>
        <taxon>50 kb inversion clade</taxon>
        <taxon>NPAAA clade</taxon>
        <taxon>Hologalegina</taxon>
        <taxon>IRL clade</taxon>
        <taxon>Trifolieae</taxon>
        <taxon>Trifolium</taxon>
    </lineage>
</organism>
<dbReference type="AlphaFoldDB" id="A0A392RV36"/>
<feature type="non-terminal residue" evidence="1">
    <location>
        <position position="1"/>
    </location>
</feature>
<evidence type="ECO:0000313" key="1">
    <source>
        <dbReference type="EMBL" id="MCI40498.1"/>
    </source>
</evidence>
<keyword evidence="2" id="KW-1185">Reference proteome</keyword>
<reference evidence="1 2" key="1">
    <citation type="journal article" date="2018" name="Front. Plant Sci.">
        <title>Red Clover (Trifolium pratense) and Zigzag Clover (T. medium) - A Picture of Genomic Similarities and Differences.</title>
        <authorList>
            <person name="Dluhosova J."/>
            <person name="Istvanek J."/>
            <person name="Nedelnik J."/>
            <person name="Repkova J."/>
        </authorList>
    </citation>
    <scope>NUCLEOTIDE SEQUENCE [LARGE SCALE GENOMIC DNA]</scope>
    <source>
        <strain evidence="2">cv. 10/8</strain>
        <tissue evidence="1">Leaf</tissue>
    </source>
</reference>
<dbReference type="Proteomes" id="UP000265520">
    <property type="component" value="Unassembled WGS sequence"/>
</dbReference>
<dbReference type="EMBL" id="LXQA010280433">
    <property type="protein sequence ID" value="MCI40498.1"/>
    <property type="molecule type" value="Genomic_DNA"/>
</dbReference>